<dbReference type="Pfam" id="PF13460">
    <property type="entry name" value="NAD_binding_10"/>
    <property type="match status" value="1"/>
</dbReference>
<dbReference type="InterPro" id="IPR036291">
    <property type="entry name" value="NAD(P)-bd_dom_sf"/>
</dbReference>
<accession>A0ABQ5JMA7</accession>
<dbReference type="RefSeq" id="WP_407883050.1">
    <property type="nucleotide sequence ID" value="NZ_BQXO01000002.1"/>
</dbReference>
<dbReference type="PANTHER" id="PTHR43355:SF2">
    <property type="entry name" value="FLAVIN REDUCTASE (NADPH)"/>
    <property type="match status" value="1"/>
</dbReference>
<evidence type="ECO:0000313" key="2">
    <source>
        <dbReference type="EMBL" id="GKT05643.1"/>
    </source>
</evidence>
<comment type="caution">
    <text evidence="2">The sequence shown here is derived from an EMBL/GenBank/DDBJ whole genome shotgun (WGS) entry which is preliminary data.</text>
</comment>
<dbReference type="EMBL" id="BQXO01000002">
    <property type="protein sequence ID" value="GKT05643.1"/>
    <property type="molecule type" value="Genomic_DNA"/>
</dbReference>
<keyword evidence="3" id="KW-1185">Reference proteome</keyword>
<dbReference type="Proteomes" id="UP001628078">
    <property type="component" value="Unassembled WGS sequence"/>
</dbReference>
<dbReference type="InterPro" id="IPR016040">
    <property type="entry name" value="NAD(P)-bd_dom"/>
</dbReference>
<organism evidence="2 3">
    <name type="scientific">Furfurilactobacillus curtus</name>
    <dbReference type="NCBI Taxonomy" id="1746200"/>
    <lineage>
        <taxon>Bacteria</taxon>
        <taxon>Bacillati</taxon>
        <taxon>Bacillota</taxon>
        <taxon>Bacilli</taxon>
        <taxon>Lactobacillales</taxon>
        <taxon>Lactobacillaceae</taxon>
        <taxon>Furfurilactobacillus</taxon>
    </lineage>
</organism>
<protein>
    <submittedName>
        <fullName evidence="2">Dihydrodipicolinate reductase</fullName>
    </submittedName>
</protein>
<dbReference type="Gene3D" id="3.40.50.720">
    <property type="entry name" value="NAD(P)-binding Rossmann-like Domain"/>
    <property type="match status" value="1"/>
</dbReference>
<feature type="domain" description="NAD(P)-binding" evidence="1">
    <location>
        <begin position="7"/>
        <end position="192"/>
    </location>
</feature>
<sequence>MKIGVIGATGKAGALIMAEAQSRGIDVEAIVRDHHRLSTPVPYLEKDVMSLITDDIEDLDVLVSAYGAPRGEGYRYPLVTQHLIDITKQTGIRLMVIGGAGSLFTNQHRTNRLFDEPGFPEAFKDTSTNMGEALKRLQASDGVDWTYISPAENFVFNAPKTGKYQLGADFLSFNADGRSEISYADYAIAFVDEIQNHQHRNEHISVVSV</sequence>
<dbReference type="PANTHER" id="PTHR43355">
    <property type="entry name" value="FLAVIN REDUCTASE (NADPH)"/>
    <property type="match status" value="1"/>
</dbReference>
<name>A0ABQ5JMA7_9LACO</name>
<reference evidence="2 3" key="1">
    <citation type="submission" date="2022-03" db="EMBL/GenBank/DDBJ databases">
        <title>Draft genome sequence of Furfurilactobacillus curtus JCM 31185.</title>
        <authorList>
            <person name="Suzuki S."/>
            <person name="Endo A."/>
            <person name="Kajikawa A."/>
        </authorList>
    </citation>
    <scope>NUCLEOTIDE SEQUENCE [LARGE SCALE GENOMIC DNA]</scope>
    <source>
        <strain evidence="2 3">JCM 31185</strain>
    </source>
</reference>
<evidence type="ECO:0000259" key="1">
    <source>
        <dbReference type="Pfam" id="PF13460"/>
    </source>
</evidence>
<proteinExistence type="predicted"/>
<evidence type="ECO:0000313" key="3">
    <source>
        <dbReference type="Proteomes" id="UP001628078"/>
    </source>
</evidence>
<gene>
    <name evidence="2" type="ORF">JCM31185_09310</name>
</gene>
<dbReference type="SUPFAM" id="SSF51735">
    <property type="entry name" value="NAD(P)-binding Rossmann-fold domains"/>
    <property type="match status" value="1"/>
</dbReference>
<dbReference type="InterPro" id="IPR051606">
    <property type="entry name" value="Polyketide_Oxido-like"/>
</dbReference>